<name>A0ABX0XJU4_9SPHN</name>
<gene>
    <name evidence="1" type="ORF">GGR88_001087</name>
</gene>
<protein>
    <submittedName>
        <fullName evidence="1">Salt-induced outer membrane protein</fullName>
    </submittedName>
</protein>
<reference evidence="1 2" key="1">
    <citation type="submission" date="2020-03" db="EMBL/GenBank/DDBJ databases">
        <title>Genomic Encyclopedia of Type Strains, Phase IV (KMG-IV): sequencing the most valuable type-strain genomes for metagenomic binning, comparative biology and taxonomic classification.</title>
        <authorList>
            <person name="Goeker M."/>
        </authorList>
    </citation>
    <scope>NUCLEOTIDE SEQUENCE [LARGE SCALE GENOMIC DNA]</scope>
    <source>
        <strain evidence="1 2">DSM 27651</strain>
    </source>
</reference>
<dbReference type="RefSeq" id="WP_167953577.1">
    <property type="nucleotide sequence ID" value="NZ_JAATJE010000001.1"/>
</dbReference>
<evidence type="ECO:0000313" key="1">
    <source>
        <dbReference type="EMBL" id="NJC33613.1"/>
    </source>
</evidence>
<keyword evidence="2" id="KW-1185">Reference proteome</keyword>
<comment type="caution">
    <text evidence="1">The sequence shown here is derived from an EMBL/GenBank/DDBJ whole genome shotgun (WGS) entry which is preliminary data.</text>
</comment>
<accession>A0ABX0XJU4</accession>
<evidence type="ECO:0000313" key="2">
    <source>
        <dbReference type="Proteomes" id="UP000734218"/>
    </source>
</evidence>
<dbReference type="Pfam" id="PF04338">
    <property type="entry name" value="DUF481"/>
    <property type="match status" value="1"/>
</dbReference>
<proteinExistence type="predicted"/>
<sequence>MPFSLLLALAAQPPGADVAPPPPEPLPAPEEIAAASPAMNPVLRQMLDAAIGNNNEAEINTVAKYAREAAPNSREEIDGLVRAWSERRLQAQQERLETAGLFDLWKGQGDLGGTRTTGTSNTLGISAGLVLTREGDRWRHRLRGRVDYQEADGESVRDAFLLSYEPRVRIRDGLFVYGLAQYDSDSFLGFDRRLSASGGVGYRVAGPGALSIDVDAGPTYRATRFTDGSEDGSLGGRGSLGLRWTLAEGIRLTNDAALVVDGRSNSFANTAALDAKLLGSLSARLSYNLQYESMPPLGGKTSGTISRASLVYDF</sequence>
<dbReference type="EMBL" id="JAATJE010000001">
    <property type="protein sequence ID" value="NJC33613.1"/>
    <property type="molecule type" value="Genomic_DNA"/>
</dbReference>
<dbReference type="Proteomes" id="UP000734218">
    <property type="component" value="Unassembled WGS sequence"/>
</dbReference>
<dbReference type="InterPro" id="IPR007433">
    <property type="entry name" value="DUF481"/>
</dbReference>
<organism evidence="1 2">
    <name type="scientific">Sphingomonas jejuensis</name>
    <dbReference type="NCBI Taxonomy" id="904715"/>
    <lineage>
        <taxon>Bacteria</taxon>
        <taxon>Pseudomonadati</taxon>
        <taxon>Pseudomonadota</taxon>
        <taxon>Alphaproteobacteria</taxon>
        <taxon>Sphingomonadales</taxon>
        <taxon>Sphingomonadaceae</taxon>
        <taxon>Sphingomonas</taxon>
    </lineage>
</organism>